<organism evidence="1 2">
    <name type="scientific">Dendroctonus ponderosae</name>
    <name type="common">Mountain pine beetle</name>
    <dbReference type="NCBI Taxonomy" id="77166"/>
    <lineage>
        <taxon>Eukaryota</taxon>
        <taxon>Metazoa</taxon>
        <taxon>Ecdysozoa</taxon>
        <taxon>Arthropoda</taxon>
        <taxon>Hexapoda</taxon>
        <taxon>Insecta</taxon>
        <taxon>Pterygota</taxon>
        <taxon>Neoptera</taxon>
        <taxon>Endopterygota</taxon>
        <taxon>Coleoptera</taxon>
        <taxon>Polyphaga</taxon>
        <taxon>Cucujiformia</taxon>
        <taxon>Curculionidae</taxon>
        <taxon>Scolytinae</taxon>
        <taxon>Dendroctonus</taxon>
    </lineage>
</organism>
<protein>
    <recommendedName>
        <fullName evidence="3">Reverse transcriptase domain-containing protein</fullName>
    </recommendedName>
</protein>
<dbReference type="Proteomes" id="UP000019118">
    <property type="component" value="Unassembled WGS sequence"/>
</dbReference>
<dbReference type="AlphaFoldDB" id="A0AAR5PR67"/>
<reference evidence="1" key="2">
    <citation type="submission" date="2024-08" db="UniProtKB">
        <authorList>
            <consortium name="EnsemblMetazoa"/>
        </authorList>
    </citation>
    <scope>IDENTIFICATION</scope>
</reference>
<dbReference type="PANTHER" id="PTHR47027:SF20">
    <property type="entry name" value="REVERSE TRANSCRIPTASE-LIKE PROTEIN WITH RNA-DIRECTED DNA POLYMERASE DOMAIN"/>
    <property type="match status" value="1"/>
</dbReference>
<accession>A0AAR5PR67</accession>
<name>A0AAR5PR67_DENPD</name>
<evidence type="ECO:0000313" key="1">
    <source>
        <dbReference type="EnsemblMetazoa" id="XP_019763515.1"/>
    </source>
</evidence>
<keyword evidence="2" id="KW-1185">Reference proteome</keyword>
<dbReference type="EnsemblMetazoa" id="XM_019907956.1">
    <property type="protein sequence ID" value="XP_019763515.1"/>
    <property type="gene ID" value="LOC109539884"/>
</dbReference>
<sequence>MCNGYEEAVAEREKAFDWHLYTQSIANPSTNQDDRKKSTLNVRSEELKPIDSSKLETRGVRHGETISHKLFTLALADIFKCLWWDQKGVRIDGGRINPLRLADAITLFSSAPHELAIILQELKDASQGVGLKMNLQNIQLMSPETVNASVGNPDLGVVKEYIYLGHNGSSLERKIGHQRSPEESISPGWHLEFLK</sequence>
<reference evidence="2" key="1">
    <citation type="journal article" date="2013" name="Genome Biol.">
        <title>Draft genome of the mountain pine beetle, Dendroctonus ponderosae Hopkins, a major forest pest.</title>
        <authorList>
            <person name="Keeling C.I."/>
            <person name="Yuen M.M."/>
            <person name="Liao N.Y."/>
            <person name="Docking T.R."/>
            <person name="Chan S.K."/>
            <person name="Taylor G.A."/>
            <person name="Palmquist D.L."/>
            <person name="Jackman S.D."/>
            <person name="Nguyen A."/>
            <person name="Li M."/>
            <person name="Henderson H."/>
            <person name="Janes J.K."/>
            <person name="Zhao Y."/>
            <person name="Pandoh P."/>
            <person name="Moore R."/>
            <person name="Sperling F.A."/>
            <person name="Huber D.P."/>
            <person name="Birol I."/>
            <person name="Jones S.J."/>
            <person name="Bohlmann J."/>
        </authorList>
    </citation>
    <scope>NUCLEOTIDE SEQUENCE</scope>
</reference>
<dbReference type="PANTHER" id="PTHR47027">
    <property type="entry name" value="REVERSE TRANSCRIPTASE DOMAIN-CONTAINING PROTEIN"/>
    <property type="match status" value="1"/>
</dbReference>
<proteinExistence type="predicted"/>
<evidence type="ECO:0008006" key="3">
    <source>
        <dbReference type="Google" id="ProtNLM"/>
    </source>
</evidence>
<evidence type="ECO:0000313" key="2">
    <source>
        <dbReference type="Proteomes" id="UP000019118"/>
    </source>
</evidence>